<dbReference type="GO" id="GO:0005789">
    <property type="term" value="C:endoplasmic reticulum membrane"/>
    <property type="evidence" value="ECO:0007669"/>
    <property type="project" value="UniProtKB-SubCell"/>
</dbReference>
<evidence type="ECO:0000256" key="5">
    <source>
        <dbReference type="RuleBase" id="RU362022"/>
    </source>
</evidence>
<comment type="catalytic activity">
    <reaction evidence="5">
        <text>[protein]-C-terminal S-[(2E,6E)-farnesyl]-L-cysteine + S-adenosyl-L-methionine = [protein]-C-terminal S-[(2E,6E)-farnesyl]-L-cysteine methyl ester + S-adenosyl-L-homocysteine</text>
        <dbReference type="Rhea" id="RHEA:21672"/>
        <dbReference type="Rhea" id="RHEA-COMP:12125"/>
        <dbReference type="Rhea" id="RHEA-COMP:12126"/>
        <dbReference type="ChEBI" id="CHEBI:57856"/>
        <dbReference type="ChEBI" id="CHEBI:59789"/>
        <dbReference type="ChEBI" id="CHEBI:90510"/>
        <dbReference type="ChEBI" id="CHEBI:90511"/>
        <dbReference type="EC" id="2.1.1.100"/>
    </reaction>
</comment>
<evidence type="ECO:0000256" key="2">
    <source>
        <dbReference type="ARBA" id="ARBA00022692"/>
    </source>
</evidence>
<keyword evidence="5" id="KW-0489">Methyltransferase</keyword>
<dbReference type="Gene3D" id="1.20.120.1630">
    <property type="match status" value="1"/>
</dbReference>
<reference evidence="7" key="2">
    <citation type="submission" date="2021-01" db="EMBL/GenBank/DDBJ databases">
        <title>Pan-genome distribution and transcriptional activeness of fungal secondary metabolism genes in Aspergillus section Fumigati.</title>
        <authorList>
            <person name="Takahashi H."/>
            <person name="Umemura M."/>
            <person name="Ninomiya A."/>
            <person name="Kusuya Y."/>
            <person name="Urayama S."/>
            <person name="Shimizu M."/>
            <person name="Watanabe A."/>
            <person name="Kamei K."/>
            <person name="Yaguchi T."/>
            <person name="Hagiwara D."/>
        </authorList>
    </citation>
    <scope>NUCLEOTIDE SEQUENCE</scope>
    <source>
        <strain evidence="7">IFM 46973</strain>
    </source>
</reference>
<feature type="transmembrane region" description="Helical" evidence="5">
    <location>
        <begin position="99"/>
        <end position="120"/>
    </location>
</feature>
<dbReference type="GeneID" id="66988867"/>
<keyword evidence="5" id="KW-0808">Transferase</keyword>
<dbReference type="Pfam" id="PF04140">
    <property type="entry name" value="ICMT"/>
    <property type="match status" value="1"/>
</dbReference>
<sequence length="502" mass="55203">MISFSSVTLSLSIFLSGYLTSICATPPTTTQRSPYETDRIRIITGDFAINASRAVVIISAYHALIALIYQSNTSSSILPAICPHPENLNPETLTWSPTALLSLLAIAAGSAIRLSAFGGLGRNFTFYLAVPDRLVTDGVYAHVQHPSYTGLALVGLGCVGLCGRWDGAVGACALSKDVIERLDGWGMMVIGALGTVAAMVVGMRVRDEERMLREKFGREWEGWHARTASVAVIGVGPVESRAPSDHFPFNSATSSRFSSPILVRPLLGLFPINWIDSNMGIFSRFLKLTTIGGAATVGGFFWYTRNDVFVPLPLSDRIFHSARFNALNPLRNPTTHDLCIRRVPLSDIDPTLLEKKGKLVEAFCAGVWSGWGYAFQRAYLARKYQGPETANQLWSRSELRSSTYEPGTLITDHFEVVEKTPNRIVVRCGASPRVQEVRPSDGLFEMSVDVKPDEGVAEFGLKSCFFQGLGKAEAQPMPPHIVWLHQQYTKLWMETAIRNVLR</sequence>
<proteinExistence type="inferred from homology"/>
<keyword evidence="2 5" id="KW-0812">Transmembrane</keyword>
<feature type="transmembrane region" description="Helical" evidence="5">
    <location>
        <begin position="185"/>
        <end position="205"/>
    </location>
</feature>
<reference evidence="7" key="1">
    <citation type="journal article" date="2015" name="Genome Announc.">
        <title>Draft Genome Sequence of the Pathogenic Filamentous Fungus Aspergillus udagawae Strain IFM 46973T.</title>
        <authorList>
            <person name="Kusuya Y."/>
            <person name="Takahashi-Nakaguchi A."/>
            <person name="Takahashi H."/>
            <person name="Yaguchi T."/>
        </authorList>
    </citation>
    <scope>NUCLEOTIDE SEQUENCE</scope>
    <source>
        <strain evidence="7">IFM 46973</strain>
    </source>
</reference>
<evidence type="ECO:0000256" key="4">
    <source>
        <dbReference type="ARBA" id="ARBA00023136"/>
    </source>
</evidence>
<evidence type="ECO:0000313" key="8">
    <source>
        <dbReference type="Proteomes" id="UP000036893"/>
    </source>
</evidence>
<feature type="transmembrane region" description="Helical" evidence="5">
    <location>
        <begin position="48"/>
        <end position="69"/>
    </location>
</feature>
<comment type="similarity">
    <text evidence="5">Belongs to the class VI-like SAM-binding methyltransferase superfamily. Isoprenylcysteine carboxyl methyltransferase family.</text>
</comment>
<name>A0A8E0UYI5_9EURO</name>
<evidence type="ECO:0000313" key="7">
    <source>
        <dbReference type="EMBL" id="GIC85559.1"/>
    </source>
</evidence>
<keyword evidence="6" id="KW-0732">Signal</keyword>
<keyword evidence="5" id="KW-0949">S-adenosyl-L-methionine</keyword>
<evidence type="ECO:0000256" key="1">
    <source>
        <dbReference type="ARBA" id="ARBA00004141"/>
    </source>
</evidence>
<dbReference type="GO" id="GO:0004671">
    <property type="term" value="F:protein C-terminal S-isoprenylcysteine carboxyl O-methyltransferase activity"/>
    <property type="evidence" value="ECO:0007669"/>
    <property type="project" value="UniProtKB-EC"/>
</dbReference>
<comment type="caution">
    <text evidence="7">The sequence shown here is derived from an EMBL/GenBank/DDBJ whole genome shotgun (WGS) entry which is preliminary data.</text>
</comment>
<protein>
    <recommendedName>
        <fullName evidence="5">Protein-S-isoprenylcysteine O-methyltransferase</fullName>
        <ecNumber evidence="5">2.1.1.100</ecNumber>
    </recommendedName>
</protein>
<dbReference type="GO" id="GO:0032259">
    <property type="term" value="P:methylation"/>
    <property type="evidence" value="ECO:0007669"/>
    <property type="project" value="UniProtKB-KW"/>
</dbReference>
<keyword evidence="3 5" id="KW-1133">Transmembrane helix</keyword>
<dbReference type="Proteomes" id="UP000036893">
    <property type="component" value="Unassembled WGS sequence"/>
</dbReference>
<gene>
    <name evidence="7" type="ORF">Aud_001391</name>
</gene>
<dbReference type="AlphaFoldDB" id="A0A8E0UYI5"/>
<feature type="chain" id="PRO_5034476235" description="Protein-S-isoprenylcysteine O-methyltransferase" evidence="6">
    <location>
        <begin position="25"/>
        <end position="502"/>
    </location>
</feature>
<accession>A0A8E0UYI5</accession>
<dbReference type="RefSeq" id="XP_043142825.1">
    <property type="nucleotide sequence ID" value="XM_043286890.1"/>
</dbReference>
<keyword evidence="5" id="KW-0256">Endoplasmic reticulum</keyword>
<evidence type="ECO:0000256" key="3">
    <source>
        <dbReference type="ARBA" id="ARBA00022989"/>
    </source>
</evidence>
<evidence type="ECO:0000256" key="6">
    <source>
        <dbReference type="SAM" id="SignalP"/>
    </source>
</evidence>
<dbReference type="EMBL" id="BBXM02000001">
    <property type="protein sequence ID" value="GIC85559.1"/>
    <property type="molecule type" value="Genomic_DNA"/>
</dbReference>
<feature type="signal peptide" evidence="6">
    <location>
        <begin position="1"/>
        <end position="24"/>
    </location>
</feature>
<dbReference type="EC" id="2.1.1.100" evidence="5"/>
<feature type="transmembrane region" description="Helical" evidence="5">
    <location>
        <begin position="285"/>
        <end position="303"/>
    </location>
</feature>
<dbReference type="PANTHER" id="PTHR12714">
    <property type="entry name" value="PROTEIN-S ISOPRENYLCYSTEINE O-METHYLTRANSFERASE"/>
    <property type="match status" value="1"/>
</dbReference>
<comment type="subcellular location">
    <subcellularLocation>
        <location evidence="5">Endoplasmic reticulum membrane</location>
        <topology evidence="5">Multi-pass membrane protein</topology>
    </subcellularLocation>
    <subcellularLocation>
        <location evidence="1">Membrane</location>
        <topology evidence="1">Multi-pass membrane protein</topology>
    </subcellularLocation>
</comment>
<dbReference type="PANTHER" id="PTHR12714:SF9">
    <property type="entry name" value="PROTEIN-S-ISOPRENYLCYSTEINE O-METHYLTRANSFERASE"/>
    <property type="match status" value="1"/>
</dbReference>
<keyword evidence="4 5" id="KW-0472">Membrane</keyword>
<organism evidence="7 8">
    <name type="scientific">Aspergillus udagawae</name>
    <dbReference type="NCBI Taxonomy" id="91492"/>
    <lineage>
        <taxon>Eukaryota</taxon>
        <taxon>Fungi</taxon>
        <taxon>Dikarya</taxon>
        <taxon>Ascomycota</taxon>
        <taxon>Pezizomycotina</taxon>
        <taxon>Eurotiomycetes</taxon>
        <taxon>Eurotiomycetidae</taxon>
        <taxon>Eurotiales</taxon>
        <taxon>Aspergillaceae</taxon>
        <taxon>Aspergillus</taxon>
        <taxon>Aspergillus subgen. Fumigati</taxon>
    </lineage>
</organism>
<dbReference type="InterPro" id="IPR007269">
    <property type="entry name" value="ICMT_MeTrfase"/>
</dbReference>